<dbReference type="CDD" id="cd00051">
    <property type="entry name" value="EFh"/>
    <property type="match status" value="1"/>
</dbReference>
<accession>A0A0R3TDI6</accession>
<feature type="domain" description="EF-hand" evidence="2">
    <location>
        <begin position="115"/>
        <end position="149"/>
    </location>
</feature>
<dbReference type="PANTHER" id="PTHR10827">
    <property type="entry name" value="RETICULOCALBIN"/>
    <property type="match status" value="1"/>
</dbReference>
<dbReference type="PROSITE" id="PS00018">
    <property type="entry name" value="EF_HAND_1"/>
    <property type="match status" value="4"/>
</dbReference>
<sequence>MDLDRSGKITLPEFKFNVKRHGSVQPSERAIREYFEKMDKNRDGKLSFNEIKTAFADNVGMSVSAKSSKKKETPQGPSVQEMALQTFKAMDLDKSGKVSFIEFQKNMEKKVGSAMSSAALRGFFDSFDVNKDGELSLEELTKLMETSPM</sequence>
<dbReference type="InterPro" id="IPR018247">
    <property type="entry name" value="EF_Hand_1_Ca_BS"/>
</dbReference>
<evidence type="ECO:0000313" key="4">
    <source>
        <dbReference type="Proteomes" id="UP000278807"/>
    </source>
</evidence>
<evidence type="ECO:0000256" key="1">
    <source>
        <dbReference type="ARBA" id="ARBA00022837"/>
    </source>
</evidence>
<dbReference type="InterPro" id="IPR011992">
    <property type="entry name" value="EF-hand-dom_pair"/>
</dbReference>
<dbReference type="SMART" id="SM00054">
    <property type="entry name" value="EFh"/>
    <property type="match status" value="3"/>
</dbReference>
<dbReference type="OrthoDB" id="26525at2759"/>
<dbReference type="WBParaSite" id="HNAJ_0000512501-mRNA-1">
    <property type="protein sequence ID" value="HNAJ_0000512501-mRNA-1"/>
    <property type="gene ID" value="HNAJ_0000512501"/>
</dbReference>
<reference evidence="3 4" key="2">
    <citation type="submission" date="2018-11" db="EMBL/GenBank/DDBJ databases">
        <authorList>
            <consortium name="Pathogen Informatics"/>
        </authorList>
    </citation>
    <scope>NUCLEOTIDE SEQUENCE [LARGE SCALE GENOMIC DNA]</scope>
</reference>
<dbReference type="PANTHER" id="PTHR10827:SF85">
    <property type="entry name" value="CALCIUM-BINDING PROTEIN"/>
    <property type="match status" value="1"/>
</dbReference>
<protein>
    <submittedName>
        <fullName evidence="5">EF-hand domain-containing protein</fullName>
    </submittedName>
</protein>
<dbReference type="Pfam" id="PF13499">
    <property type="entry name" value="EF-hand_7"/>
    <property type="match status" value="2"/>
</dbReference>
<name>A0A0R3TDI6_RODNA</name>
<feature type="domain" description="EF-hand" evidence="2">
    <location>
        <begin position="78"/>
        <end position="113"/>
    </location>
</feature>
<reference evidence="5" key="1">
    <citation type="submission" date="2017-02" db="UniProtKB">
        <authorList>
            <consortium name="WormBaseParasite"/>
        </authorList>
    </citation>
    <scope>IDENTIFICATION</scope>
</reference>
<organism evidence="5">
    <name type="scientific">Rodentolepis nana</name>
    <name type="common">Dwarf tapeworm</name>
    <name type="synonym">Hymenolepis nana</name>
    <dbReference type="NCBI Taxonomy" id="102285"/>
    <lineage>
        <taxon>Eukaryota</taxon>
        <taxon>Metazoa</taxon>
        <taxon>Spiralia</taxon>
        <taxon>Lophotrochozoa</taxon>
        <taxon>Platyhelminthes</taxon>
        <taxon>Cestoda</taxon>
        <taxon>Eucestoda</taxon>
        <taxon>Cyclophyllidea</taxon>
        <taxon>Hymenolepididae</taxon>
        <taxon>Rodentolepis</taxon>
    </lineage>
</organism>
<feature type="domain" description="EF-hand" evidence="2">
    <location>
        <begin position="1"/>
        <end position="24"/>
    </location>
</feature>
<gene>
    <name evidence="3" type="ORF">HNAJ_LOCUS5123</name>
</gene>
<dbReference type="Gene3D" id="1.10.238.10">
    <property type="entry name" value="EF-hand"/>
    <property type="match status" value="2"/>
</dbReference>
<proteinExistence type="predicted"/>
<dbReference type="GO" id="GO:0005509">
    <property type="term" value="F:calcium ion binding"/>
    <property type="evidence" value="ECO:0007669"/>
    <property type="project" value="InterPro"/>
</dbReference>
<dbReference type="STRING" id="102285.A0A0R3TDI6"/>
<dbReference type="SUPFAM" id="SSF47473">
    <property type="entry name" value="EF-hand"/>
    <property type="match status" value="1"/>
</dbReference>
<dbReference type="AlphaFoldDB" id="A0A0R3TDI6"/>
<dbReference type="PROSITE" id="PS50222">
    <property type="entry name" value="EF_HAND_2"/>
    <property type="match status" value="4"/>
</dbReference>
<evidence type="ECO:0000259" key="2">
    <source>
        <dbReference type="PROSITE" id="PS50222"/>
    </source>
</evidence>
<keyword evidence="1" id="KW-0106">Calcium</keyword>
<evidence type="ECO:0000313" key="5">
    <source>
        <dbReference type="WBParaSite" id="HNAJ_0000512501-mRNA-1"/>
    </source>
</evidence>
<keyword evidence="4" id="KW-1185">Reference proteome</keyword>
<dbReference type="EMBL" id="UZAE01004083">
    <property type="protein sequence ID" value="VDO00983.1"/>
    <property type="molecule type" value="Genomic_DNA"/>
</dbReference>
<dbReference type="Proteomes" id="UP000278807">
    <property type="component" value="Unassembled WGS sequence"/>
</dbReference>
<evidence type="ECO:0000313" key="3">
    <source>
        <dbReference type="EMBL" id="VDO00983.1"/>
    </source>
</evidence>
<feature type="domain" description="EF-hand" evidence="2">
    <location>
        <begin position="26"/>
        <end position="61"/>
    </location>
</feature>
<dbReference type="InterPro" id="IPR002048">
    <property type="entry name" value="EF_hand_dom"/>
</dbReference>